<feature type="region of interest" description="Disordered" evidence="13">
    <location>
        <begin position="279"/>
        <end position="337"/>
    </location>
</feature>
<evidence type="ECO:0000256" key="9">
    <source>
        <dbReference type="ARBA" id="ARBA00022921"/>
    </source>
</evidence>
<dbReference type="Proteomes" id="UP001152320">
    <property type="component" value="Chromosome 19"/>
</dbReference>
<dbReference type="InterPro" id="IPR051254">
    <property type="entry name" value="PPP1R15"/>
</dbReference>
<keyword evidence="11" id="KW-0899">Viral immunoevasion</keyword>
<evidence type="ECO:0000256" key="2">
    <source>
        <dbReference type="ARBA" id="ARBA00007512"/>
    </source>
</evidence>
<feature type="compositionally biased region" description="Low complexity" evidence="13">
    <location>
        <begin position="373"/>
        <end position="384"/>
    </location>
</feature>
<dbReference type="GO" id="GO:0051246">
    <property type="term" value="P:regulation of protein metabolic process"/>
    <property type="evidence" value="ECO:0007669"/>
    <property type="project" value="UniProtKB-ARBA"/>
</dbReference>
<keyword evidence="16" id="KW-1185">Reference proteome</keyword>
<feature type="compositionally biased region" description="Polar residues" evidence="13">
    <location>
        <begin position="579"/>
        <end position="588"/>
    </location>
</feature>
<feature type="compositionally biased region" description="Basic and acidic residues" evidence="13">
    <location>
        <begin position="70"/>
        <end position="86"/>
    </location>
</feature>
<evidence type="ECO:0000313" key="15">
    <source>
        <dbReference type="EMBL" id="KAJ8023588.1"/>
    </source>
</evidence>
<keyword evidence="6" id="KW-0945">Host-virus interaction</keyword>
<dbReference type="OrthoDB" id="5976067at2759"/>
<feature type="region of interest" description="Disordered" evidence="13">
    <location>
        <begin position="38"/>
        <end position="125"/>
    </location>
</feature>
<feature type="compositionally biased region" description="Polar residues" evidence="13">
    <location>
        <begin position="110"/>
        <end position="121"/>
    </location>
</feature>
<evidence type="ECO:0000256" key="13">
    <source>
        <dbReference type="SAM" id="MobiDB-lite"/>
    </source>
</evidence>
<gene>
    <name evidence="15" type="ORF">HOLleu_36069</name>
</gene>
<comment type="caution">
    <text evidence="15">The sequence shown here is derived from an EMBL/GenBank/DDBJ whole genome shotgun (WGS) entry which is preliminary data.</text>
</comment>
<accession>A0A9Q0YJB7</accession>
<dbReference type="InterPro" id="IPR019523">
    <property type="entry name" value="Prot_Pase1_reg-su15A/B_C"/>
</dbReference>
<feature type="compositionally biased region" description="Polar residues" evidence="13">
    <location>
        <begin position="545"/>
        <end position="568"/>
    </location>
</feature>
<dbReference type="Pfam" id="PF10488">
    <property type="entry name" value="PP1c_bdg"/>
    <property type="match status" value="1"/>
</dbReference>
<feature type="region of interest" description="Disordered" evidence="13">
    <location>
        <begin position="349"/>
        <end position="419"/>
    </location>
</feature>
<organism evidence="15 16">
    <name type="scientific">Holothuria leucospilota</name>
    <name type="common">Black long sea cucumber</name>
    <name type="synonym">Mertensiothuria leucospilota</name>
    <dbReference type="NCBI Taxonomy" id="206669"/>
    <lineage>
        <taxon>Eukaryota</taxon>
        <taxon>Metazoa</taxon>
        <taxon>Echinodermata</taxon>
        <taxon>Eleutherozoa</taxon>
        <taxon>Echinozoa</taxon>
        <taxon>Holothuroidea</taxon>
        <taxon>Aspidochirotacea</taxon>
        <taxon>Aspidochirotida</taxon>
        <taxon>Holothuriidae</taxon>
        <taxon>Holothuria</taxon>
    </lineage>
</organism>
<evidence type="ECO:0000256" key="12">
    <source>
        <dbReference type="ARBA" id="ARBA00031298"/>
    </source>
</evidence>
<dbReference type="PANTHER" id="PTHR16489">
    <property type="entry name" value="GH11727P"/>
    <property type="match status" value="1"/>
</dbReference>
<keyword evidence="7" id="KW-1090">Inhibition of host innate immune response by virus</keyword>
<dbReference type="EMBL" id="JAIZAY010000019">
    <property type="protein sequence ID" value="KAJ8023588.1"/>
    <property type="molecule type" value="Genomic_DNA"/>
</dbReference>
<evidence type="ECO:0000256" key="3">
    <source>
        <dbReference type="ARBA" id="ARBA00010161"/>
    </source>
</evidence>
<dbReference type="GO" id="GO:0005783">
    <property type="term" value="C:endoplasmic reticulum"/>
    <property type="evidence" value="ECO:0007669"/>
    <property type="project" value="TreeGrafter"/>
</dbReference>
<reference evidence="15" key="1">
    <citation type="submission" date="2021-10" db="EMBL/GenBank/DDBJ databases">
        <title>Tropical sea cucumber genome reveals ecological adaptation and Cuvierian tubules defense mechanism.</title>
        <authorList>
            <person name="Chen T."/>
        </authorList>
    </citation>
    <scope>NUCLEOTIDE SEQUENCE</scope>
    <source>
        <strain evidence="15">Nanhai2018</strain>
        <tissue evidence="15">Muscle</tissue>
    </source>
</reference>
<evidence type="ECO:0000256" key="8">
    <source>
        <dbReference type="ARBA" id="ARBA00022830"/>
    </source>
</evidence>
<proteinExistence type="inferred from homology"/>
<feature type="region of interest" description="Disordered" evidence="13">
    <location>
        <begin position="489"/>
        <end position="628"/>
    </location>
</feature>
<protein>
    <recommendedName>
        <fullName evidence="5">Protein DP71L</fullName>
    </recommendedName>
    <alternativeName>
        <fullName evidence="12">MyD116 homolog</fullName>
    </alternativeName>
</protein>
<dbReference type="GO" id="GO:0034976">
    <property type="term" value="P:response to endoplasmic reticulum stress"/>
    <property type="evidence" value="ECO:0007669"/>
    <property type="project" value="TreeGrafter"/>
</dbReference>
<evidence type="ECO:0000256" key="11">
    <source>
        <dbReference type="ARBA" id="ARBA00023280"/>
    </source>
</evidence>
<keyword evidence="8" id="KW-1114">Inhibition of host interferon signaling pathway by virus</keyword>
<dbReference type="GO" id="GO:0039502">
    <property type="term" value="P:symbiont-mediated suppression of host type I interferon-mediated signaling pathway"/>
    <property type="evidence" value="ECO:0007669"/>
    <property type="project" value="UniProtKB-KW"/>
</dbReference>
<feature type="compositionally biased region" description="Basic and acidic residues" evidence="13">
    <location>
        <begin position="349"/>
        <end position="372"/>
    </location>
</feature>
<comment type="similarity">
    <text evidence="2">Belongs to the asfivirus DP71L family.</text>
</comment>
<dbReference type="AlphaFoldDB" id="A0A9Q0YJB7"/>
<feature type="compositionally biased region" description="Acidic residues" evidence="13">
    <location>
        <begin position="514"/>
        <end position="525"/>
    </location>
</feature>
<dbReference type="GO" id="GO:0019888">
    <property type="term" value="F:protein phosphatase regulator activity"/>
    <property type="evidence" value="ECO:0007669"/>
    <property type="project" value="TreeGrafter"/>
</dbReference>
<dbReference type="GO" id="GO:0000164">
    <property type="term" value="C:protein phosphatase type 1 complex"/>
    <property type="evidence" value="ECO:0007669"/>
    <property type="project" value="TreeGrafter"/>
</dbReference>
<evidence type="ECO:0000256" key="10">
    <source>
        <dbReference type="ARBA" id="ARBA00023258"/>
    </source>
</evidence>
<comment type="subunit">
    <text evidence="4">Interacts (via C-terminus) with host PPP1CB.</text>
</comment>
<evidence type="ECO:0000256" key="6">
    <source>
        <dbReference type="ARBA" id="ARBA00022581"/>
    </source>
</evidence>
<dbReference type="PANTHER" id="PTHR16489:SF12">
    <property type="entry name" value="GH11727P"/>
    <property type="match status" value="1"/>
</dbReference>
<name>A0A9Q0YJB7_HOLLE</name>
<feature type="compositionally biased region" description="Basic residues" evidence="13">
    <location>
        <begin position="286"/>
        <end position="308"/>
    </location>
</feature>
<feature type="compositionally biased region" description="Acidic residues" evidence="13">
    <location>
        <begin position="614"/>
        <end position="628"/>
    </location>
</feature>
<comment type="similarity">
    <text evidence="3">Belongs to the PPP1R15 family.</text>
</comment>
<keyword evidence="10" id="KW-0922">Interferon antiviral system evasion</keyword>
<feature type="compositionally biased region" description="Basic and acidic residues" evidence="13">
    <location>
        <begin position="321"/>
        <end position="336"/>
    </location>
</feature>
<evidence type="ECO:0000259" key="14">
    <source>
        <dbReference type="Pfam" id="PF10488"/>
    </source>
</evidence>
<evidence type="ECO:0000256" key="7">
    <source>
        <dbReference type="ARBA" id="ARBA00022632"/>
    </source>
</evidence>
<comment type="function">
    <text evidence="1">Interacts with the host phosphatase PP1 catalytic subunit (PPP1CB) and recruits it to dephosphorylate EIF2S1/eIF2alpha and therefore restores the host translation that has been shut-down by the host. Also inhibits the EIF2S1/eIF2alpha-ATF4-DDIT3/CHOP pathway.</text>
</comment>
<feature type="domain" description="Protein phosphatase 1 regulatory subunit 15A/B C-terminal" evidence="14">
    <location>
        <begin position="778"/>
        <end position="819"/>
    </location>
</feature>
<evidence type="ECO:0000256" key="4">
    <source>
        <dbReference type="ARBA" id="ARBA00011204"/>
    </source>
</evidence>
<evidence type="ECO:0000256" key="1">
    <source>
        <dbReference type="ARBA" id="ARBA00003756"/>
    </source>
</evidence>
<keyword evidence="9" id="KW-0426">Late protein</keyword>
<evidence type="ECO:0000256" key="5">
    <source>
        <dbReference type="ARBA" id="ARBA00019072"/>
    </source>
</evidence>
<sequence length="831" mass="94042">MASEIMPHPCEIRLGPWFNPSNRNLTLKERNVQSYFFNRKADNQTSERPQFLRLDSTGEAGDSSPEVEEDFPRPHPDSSRDTGCNHHERKKRFNTFTQDFNLKTKKTSKRSSQYLQSNHTPSESKRTEFLEHLATNFNTFSEQATVSNSTISEMSEFCGRQRMTCHQPMPNGMIPGKRGNPNHHQGQNPNMGQYNPFVNMPFMIPRLSVFHPQSAPRWNQPMHHSYMPRVPPPLQHSHQPWLNCGYPFQGAPRLPLNQTRFSFCPQGAQFTLFSSQQHTSNNNFTRKPHHPPKKTFNNRHSGREKKYSKTFTKILQRPPQSHKEEMSKDCSHDKNISELGVLQNINAERTEGDKESHAKDLGNVDINHKGDKNVSSTSYVNVTSQCDGHSEGSKTDNSVNTKEKESKDSSLTVAEDNSKVSRSRHSSIDFLLGGLNLKSSGLSDSDFADCDWDMLDESNDTNDTWDEHFVSDDPYNPLTGWRCQKKFAVQSEDDRERPEWSCYSQEFDSGTESGSEDESDSDADDWGGGPDESLSRRTAIGAISENESASTLSQKENVEDQSSQNLTKIASEEKPPSEGNETTVTPADNTAKRKKSLHPSISYILGENGSSSEDFSDDESDDWDSFDDSDDDFAPSLLRREDLNLFQFSNSHFNPLTSFLSCNQGIRPELKNSPSVPCGPIFKPKARTVLISQRIICQVSDSPVSMVVPLEHSGKMSQNSVPTVQCSVVPSREQSFPNSCLRQLSPRTEKTSPKKVHFNNKATLIICPEPSHLVDEIKSTRRGPWLDYARDRCRFQHRIQHLEKMIGPCLSEEHRKKIAESRQLNDSSASS</sequence>
<evidence type="ECO:0000313" key="16">
    <source>
        <dbReference type="Proteomes" id="UP001152320"/>
    </source>
</evidence>